<dbReference type="OrthoDB" id="3268731at2"/>
<dbReference type="KEGG" id="mlv:CVS47_02652"/>
<dbReference type="PANTHER" id="PTHR36836:SF1">
    <property type="entry name" value="COLANIC ACID BIOSYNTHESIS PROTEIN WCAK"/>
    <property type="match status" value="1"/>
</dbReference>
<sequence>MSILTIGDIGVSSGIIHIGDEAMFEAARDELAARGRTMTGISSAPEESAHRYGIYAIGRLGFGDLDRAAAEERSSMLRAAASGASALDDTDPAVAVLRALDDASGVLIAGGGNLASRWPVHVYERTTLAAMAVARGLPVVVTGQTFGPDLTPADESRVAAMARAARLTGVREHDSGARAQQTWGVRARVGVDDASFLAGGPSDSPVADPSAPVLVSLSGWFAGRPAADVEQGIAELLDAAARTVGPVVFHAHFGPVAAGAEPQGDAALHELVRARMRQVSTVVPSGDSQTAAELARGARLLITSRYHPAVFAAPAGVPILALAADEYTRIKLGGALGHWGQSEVVDLDDLAGAPAKLAQLDAARAAIAERALSRLPAHRARAALWWDDVAAALG</sequence>
<dbReference type="EMBL" id="CP031423">
    <property type="protein sequence ID" value="AZS38002.1"/>
    <property type="molecule type" value="Genomic_DNA"/>
</dbReference>
<feature type="domain" description="Polysaccharide pyruvyl transferase" evidence="1">
    <location>
        <begin position="17"/>
        <end position="324"/>
    </location>
</feature>
<reference evidence="2 3" key="1">
    <citation type="submission" date="2018-08" db="EMBL/GenBank/DDBJ databases">
        <title>Microbacterium lemovicicum sp. nov., a bacterium isolated from a natural uranium-rich soil.</title>
        <authorList>
            <person name="ORTET P."/>
        </authorList>
    </citation>
    <scope>NUCLEOTIDE SEQUENCE [LARGE SCALE GENOMIC DNA]</scope>
    <source>
        <strain evidence="2 3">Viu22</strain>
    </source>
</reference>
<organism evidence="2 3">
    <name type="scientific">Microbacterium lemovicicum</name>
    <dbReference type="NCBI Taxonomy" id="1072463"/>
    <lineage>
        <taxon>Bacteria</taxon>
        <taxon>Bacillati</taxon>
        <taxon>Actinomycetota</taxon>
        <taxon>Actinomycetes</taxon>
        <taxon>Micrococcales</taxon>
        <taxon>Microbacteriaceae</taxon>
        <taxon>Microbacterium</taxon>
    </lineage>
</organism>
<dbReference type="Pfam" id="PF04230">
    <property type="entry name" value="PS_pyruv_trans"/>
    <property type="match status" value="1"/>
</dbReference>
<accession>A0A3S9WD90</accession>
<dbReference type="RefSeq" id="WP_127096487.1">
    <property type="nucleotide sequence ID" value="NZ_CP031423.1"/>
</dbReference>
<dbReference type="AlphaFoldDB" id="A0A3S9WD90"/>
<dbReference type="InterPro" id="IPR007345">
    <property type="entry name" value="Polysacch_pyruvyl_Trfase"/>
</dbReference>
<dbReference type="Proteomes" id="UP000276888">
    <property type="component" value="Chromosome"/>
</dbReference>
<evidence type="ECO:0000313" key="2">
    <source>
        <dbReference type="EMBL" id="AZS38002.1"/>
    </source>
</evidence>
<protein>
    <recommendedName>
        <fullName evidence="1">Polysaccharide pyruvyl transferase domain-containing protein</fullName>
    </recommendedName>
</protein>
<keyword evidence="3" id="KW-1185">Reference proteome</keyword>
<evidence type="ECO:0000259" key="1">
    <source>
        <dbReference type="Pfam" id="PF04230"/>
    </source>
</evidence>
<proteinExistence type="predicted"/>
<dbReference type="PANTHER" id="PTHR36836">
    <property type="entry name" value="COLANIC ACID BIOSYNTHESIS PROTEIN WCAK"/>
    <property type="match status" value="1"/>
</dbReference>
<gene>
    <name evidence="2" type="ORF">CVS47_02652</name>
</gene>
<name>A0A3S9WD90_9MICO</name>
<evidence type="ECO:0000313" key="3">
    <source>
        <dbReference type="Proteomes" id="UP000276888"/>
    </source>
</evidence>